<dbReference type="Proteomes" id="UP000694700">
    <property type="component" value="Unplaced"/>
</dbReference>
<evidence type="ECO:0000256" key="2">
    <source>
        <dbReference type="ARBA" id="ARBA00009543"/>
    </source>
</evidence>
<dbReference type="InterPro" id="IPR040450">
    <property type="entry name" value="TFIIF_beta_HTH"/>
</dbReference>
<keyword evidence="5" id="KW-0238">DNA-binding</keyword>
<dbReference type="InterPro" id="IPR036388">
    <property type="entry name" value="WH-like_DNA-bd_sf"/>
</dbReference>
<dbReference type="GO" id="GO:0006367">
    <property type="term" value="P:transcription initiation at RNA polymerase II promoter"/>
    <property type="evidence" value="ECO:0007669"/>
    <property type="project" value="InterPro"/>
</dbReference>
<sequence length="230" mass="26451">SICIIKFTLTFASENQWAKASGRGEVGKLKIRKAEGKTGVSFTNELTVVQCSGEKVSSVRSPREHPFTVQMVGGQTLAVFTETSDKLALEGMVVQRAECRPAVSESYMKLKKEIEESTKPLRFSQKLEKAITKITNLCPTTVEYEKRKKEEAKCARADKQKVLEVLFSAFEKHQYYNIRDLVDITKQPLIYLKEILWEIGVYNSRGPLKSTWELKPEYRHYEEEQEEKME</sequence>
<dbReference type="AlphaFoldDB" id="A0A8C2B5C3"/>
<feature type="domain" description="TFIIF beta subunit HTH" evidence="9">
    <location>
        <begin position="155"/>
        <end position="219"/>
    </location>
</feature>
<proteinExistence type="inferred from homology"/>
<dbReference type="Gene3D" id="1.10.10.10">
    <property type="entry name" value="Winged helix-like DNA-binding domain superfamily/Winged helix DNA-binding domain"/>
    <property type="match status" value="1"/>
</dbReference>
<evidence type="ECO:0000256" key="4">
    <source>
        <dbReference type="ARBA" id="ARBA00023015"/>
    </source>
</evidence>
<keyword evidence="6" id="KW-0804">Transcription</keyword>
<dbReference type="GO" id="GO:0006368">
    <property type="term" value="P:transcription elongation by RNA polymerase II"/>
    <property type="evidence" value="ECO:0007669"/>
    <property type="project" value="UniProtKB-ARBA"/>
</dbReference>
<dbReference type="PANTHER" id="PTHR10445:SF0">
    <property type="entry name" value="GENERAL TRANSCRIPTION FACTOR IIF SUBUNIT 2"/>
    <property type="match status" value="1"/>
</dbReference>
<dbReference type="PANTHER" id="PTHR10445">
    <property type="entry name" value="GENERAL TRANSCRIPTION FACTOR IIF SUBUNIT 2"/>
    <property type="match status" value="1"/>
</dbReference>
<dbReference type="InterPro" id="IPR003196">
    <property type="entry name" value="TFIIF_beta"/>
</dbReference>
<dbReference type="Ensembl" id="ENSCCRT00015119022.1">
    <property type="protein sequence ID" value="ENSCCRP00015115366.1"/>
    <property type="gene ID" value="ENSCCRG00015045595.1"/>
</dbReference>
<dbReference type="FunFam" id="1.10.10.10:FF:000035">
    <property type="entry name" value="General transcription factor IIF subunit 2"/>
    <property type="match status" value="1"/>
</dbReference>
<evidence type="ECO:0000313" key="11">
    <source>
        <dbReference type="Proteomes" id="UP000694700"/>
    </source>
</evidence>
<evidence type="ECO:0000256" key="3">
    <source>
        <dbReference type="ARBA" id="ARBA00020815"/>
    </source>
</evidence>
<dbReference type="InterPro" id="IPR011039">
    <property type="entry name" value="TFIIF_interaction"/>
</dbReference>
<accession>A0A8C2B5C3</accession>
<evidence type="ECO:0000259" key="9">
    <source>
        <dbReference type="Pfam" id="PF02270"/>
    </source>
</evidence>
<keyword evidence="7" id="KW-0539">Nucleus</keyword>
<evidence type="ECO:0000313" key="10">
    <source>
        <dbReference type="Ensembl" id="ENSCCRP00015115366.1"/>
    </source>
</evidence>
<protein>
    <recommendedName>
        <fullName evidence="3">General transcription factor IIF subunit 2</fullName>
    </recommendedName>
    <alternativeName>
        <fullName evidence="8">Transcription initiation factor IIF subunit beta</fullName>
    </alternativeName>
</protein>
<evidence type="ECO:0000256" key="1">
    <source>
        <dbReference type="ARBA" id="ARBA00004123"/>
    </source>
</evidence>
<evidence type="ECO:0000256" key="6">
    <source>
        <dbReference type="ARBA" id="ARBA00023163"/>
    </source>
</evidence>
<keyword evidence="4" id="KW-0805">Transcription regulation</keyword>
<evidence type="ECO:0000256" key="8">
    <source>
        <dbReference type="ARBA" id="ARBA00033388"/>
    </source>
</evidence>
<reference evidence="10" key="1">
    <citation type="submission" date="2025-08" db="UniProtKB">
        <authorList>
            <consortium name="Ensembl"/>
        </authorList>
    </citation>
    <scope>IDENTIFICATION</scope>
</reference>
<evidence type="ECO:0000256" key="7">
    <source>
        <dbReference type="ARBA" id="ARBA00023242"/>
    </source>
</evidence>
<name>A0A8C2B5C3_CYPCA</name>
<organism evidence="10 11">
    <name type="scientific">Cyprinus carpio</name>
    <name type="common">Common carp</name>
    <dbReference type="NCBI Taxonomy" id="7962"/>
    <lineage>
        <taxon>Eukaryota</taxon>
        <taxon>Metazoa</taxon>
        <taxon>Chordata</taxon>
        <taxon>Craniata</taxon>
        <taxon>Vertebrata</taxon>
        <taxon>Euteleostomi</taxon>
        <taxon>Actinopterygii</taxon>
        <taxon>Neopterygii</taxon>
        <taxon>Teleostei</taxon>
        <taxon>Ostariophysi</taxon>
        <taxon>Cypriniformes</taxon>
        <taxon>Cyprinidae</taxon>
        <taxon>Cyprininae</taxon>
        <taxon>Cyprinus</taxon>
    </lineage>
</organism>
<dbReference type="Pfam" id="PF02270">
    <property type="entry name" value="TFIIF_beta"/>
    <property type="match status" value="1"/>
</dbReference>
<dbReference type="GO" id="GO:0003677">
    <property type="term" value="F:DNA binding"/>
    <property type="evidence" value="ECO:0007669"/>
    <property type="project" value="UniProtKB-KW"/>
</dbReference>
<dbReference type="InterPro" id="IPR036390">
    <property type="entry name" value="WH_DNA-bd_sf"/>
</dbReference>
<dbReference type="GO" id="GO:0005674">
    <property type="term" value="C:transcription factor TFIIF complex"/>
    <property type="evidence" value="ECO:0007669"/>
    <property type="project" value="InterPro"/>
</dbReference>
<dbReference type="SUPFAM" id="SSF46785">
    <property type="entry name" value="Winged helix' DNA-binding domain"/>
    <property type="match status" value="1"/>
</dbReference>
<evidence type="ECO:0000256" key="5">
    <source>
        <dbReference type="ARBA" id="ARBA00023125"/>
    </source>
</evidence>
<comment type="subcellular location">
    <subcellularLocation>
        <location evidence="1">Nucleus</location>
    </subcellularLocation>
</comment>
<dbReference type="SUPFAM" id="SSF50916">
    <property type="entry name" value="Rap30/74 interaction domains"/>
    <property type="match status" value="1"/>
</dbReference>
<comment type="similarity">
    <text evidence="2">Belongs to the TFIIF beta subunit family.</text>
</comment>